<dbReference type="PANTHER" id="PTHR23279:SF37">
    <property type="entry name" value="DEFECTIVE PROBOSCIS EXTENSION RESPONSE 13, ISOFORM B"/>
    <property type="match status" value="1"/>
</dbReference>
<feature type="domain" description="Ig-like" evidence="1">
    <location>
        <begin position="47"/>
        <end position="150"/>
    </location>
</feature>
<sequence length="171" mass="19837">MGKLAGCNVWKNYIKLYGRYVYDWTLQIKFVQQRDAGIYECQVSTHPPTSIFLHLLVVEARAEISGPHIRYLTPGSTLRLQCHVVQNTEISEYIFWYHDNRMINYDADRGINVSTDPDFQSSELTISRTRREHSGNYTCVASNTQPASVLVHIFKGNIYLFSCRIFMFSLK</sequence>
<evidence type="ECO:0000259" key="1">
    <source>
        <dbReference type="PROSITE" id="PS50835"/>
    </source>
</evidence>
<dbReference type="InterPro" id="IPR003598">
    <property type="entry name" value="Ig_sub2"/>
</dbReference>
<keyword evidence="3" id="KW-1185">Reference proteome</keyword>
<gene>
    <name evidence="2" type="ORF">FF38_14540</name>
</gene>
<dbReference type="Pfam" id="PF13927">
    <property type="entry name" value="Ig_3"/>
    <property type="match status" value="1"/>
</dbReference>
<dbReference type="PANTHER" id="PTHR23279">
    <property type="entry name" value="DEFECTIVE PROBOSCIS EXTENSION RESPONSE DPR -RELATED"/>
    <property type="match status" value="1"/>
</dbReference>
<dbReference type="OMA" id="YECEINI"/>
<dbReference type="GO" id="GO:0032589">
    <property type="term" value="C:neuron projection membrane"/>
    <property type="evidence" value="ECO:0007669"/>
    <property type="project" value="TreeGrafter"/>
</dbReference>
<dbReference type="SMART" id="SM00408">
    <property type="entry name" value="IGc2"/>
    <property type="match status" value="1"/>
</dbReference>
<reference evidence="2 3" key="1">
    <citation type="journal article" date="2015" name="Nat. Commun.">
        <title>Lucilia cuprina genome unlocks parasitic fly biology to underpin future interventions.</title>
        <authorList>
            <person name="Anstead C.A."/>
            <person name="Korhonen P.K."/>
            <person name="Young N.D."/>
            <person name="Hall R.S."/>
            <person name="Jex A.R."/>
            <person name="Murali S.C."/>
            <person name="Hughes D.S."/>
            <person name="Lee S.F."/>
            <person name="Perry T."/>
            <person name="Stroehlein A.J."/>
            <person name="Ansell B.R."/>
            <person name="Breugelmans B."/>
            <person name="Hofmann A."/>
            <person name="Qu J."/>
            <person name="Dugan S."/>
            <person name="Lee S.L."/>
            <person name="Chao H."/>
            <person name="Dinh H."/>
            <person name="Han Y."/>
            <person name="Doddapaneni H.V."/>
            <person name="Worley K.C."/>
            <person name="Muzny D.M."/>
            <person name="Ioannidis P."/>
            <person name="Waterhouse R.M."/>
            <person name="Zdobnov E.M."/>
            <person name="James P.J."/>
            <person name="Bagnall N.H."/>
            <person name="Kotze A.C."/>
            <person name="Gibbs R.A."/>
            <person name="Richards S."/>
            <person name="Batterham P."/>
            <person name="Gasser R.B."/>
        </authorList>
    </citation>
    <scope>NUCLEOTIDE SEQUENCE [LARGE SCALE GENOMIC DNA]</scope>
    <source>
        <strain evidence="2 3">LS</strain>
        <tissue evidence="2">Full body</tissue>
    </source>
</reference>
<dbReference type="SUPFAM" id="SSF48726">
    <property type="entry name" value="Immunoglobulin"/>
    <property type="match status" value="2"/>
</dbReference>
<dbReference type="PROSITE" id="PS50835">
    <property type="entry name" value="IG_LIKE"/>
    <property type="match status" value="1"/>
</dbReference>
<proteinExistence type="predicted"/>
<dbReference type="InterPro" id="IPR037448">
    <property type="entry name" value="Zig-8"/>
</dbReference>
<dbReference type="InterPro" id="IPR013783">
    <property type="entry name" value="Ig-like_fold"/>
</dbReference>
<dbReference type="InterPro" id="IPR007110">
    <property type="entry name" value="Ig-like_dom"/>
</dbReference>
<dbReference type="STRING" id="7375.A0A0L0CKQ0"/>
<organism evidence="2 3">
    <name type="scientific">Lucilia cuprina</name>
    <name type="common">Green bottle fly</name>
    <name type="synonym">Australian sheep blowfly</name>
    <dbReference type="NCBI Taxonomy" id="7375"/>
    <lineage>
        <taxon>Eukaryota</taxon>
        <taxon>Metazoa</taxon>
        <taxon>Ecdysozoa</taxon>
        <taxon>Arthropoda</taxon>
        <taxon>Hexapoda</taxon>
        <taxon>Insecta</taxon>
        <taxon>Pterygota</taxon>
        <taxon>Neoptera</taxon>
        <taxon>Endopterygota</taxon>
        <taxon>Diptera</taxon>
        <taxon>Brachycera</taxon>
        <taxon>Muscomorpha</taxon>
        <taxon>Oestroidea</taxon>
        <taxon>Calliphoridae</taxon>
        <taxon>Luciliinae</taxon>
        <taxon>Lucilia</taxon>
    </lineage>
</organism>
<dbReference type="FunFam" id="2.60.40.10:FF:001320">
    <property type="entry name" value="Putative Defective proboscis extension response"/>
    <property type="match status" value="1"/>
</dbReference>
<dbReference type="Gene3D" id="2.60.40.10">
    <property type="entry name" value="Immunoglobulins"/>
    <property type="match status" value="2"/>
</dbReference>
<dbReference type="OrthoDB" id="5359219at2759"/>
<dbReference type="InterPro" id="IPR036179">
    <property type="entry name" value="Ig-like_dom_sf"/>
</dbReference>
<dbReference type="Proteomes" id="UP000037069">
    <property type="component" value="Unassembled WGS sequence"/>
</dbReference>
<name>A0A0L0CKQ0_LUCCU</name>
<dbReference type="EMBL" id="JRES01000346">
    <property type="protein sequence ID" value="KNC32044.1"/>
    <property type="molecule type" value="Genomic_DNA"/>
</dbReference>
<dbReference type="InterPro" id="IPR003599">
    <property type="entry name" value="Ig_sub"/>
</dbReference>
<protein>
    <recommendedName>
        <fullName evidence="1">Ig-like domain-containing protein</fullName>
    </recommendedName>
</protein>
<accession>A0A0L0CKQ0</accession>
<dbReference type="GO" id="GO:0050808">
    <property type="term" value="P:synapse organization"/>
    <property type="evidence" value="ECO:0007669"/>
    <property type="project" value="TreeGrafter"/>
</dbReference>
<dbReference type="SMART" id="SM00409">
    <property type="entry name" value="IG"/>
    <property type="match status" value="1"/>
</dbReference>
<dbReference type="AlphaFoldDB" id="A0A0L0CKQ0"/>
<evidence type="ECO:0000313" key="2">
    <source>
        <dbReference type="EMBL" id="KNC32044.1"/>
    </source>
</evidence>
<evidence type="ECO:0000313" key="3">
    <source>
        <dbReference type="Proteomes" id="UP000037069"/>
    </source>
</evidence>
<comment type="caution">
    <text evidence="2">The sequence shown here is derived from an EMBL/GenBank/DDBJ whole genome shotgun (WGS) entry which is preliminary data.</text>
</comment>
<dbReference type="CDD" id="cd00096">
    <property type="entry name" value="Ig"/>
    <property type="match status" value="2"/>
</dbReference>